<sequence length="108" mass="12352">MSGTVFRATRALAMQPTRMAFMQPTRMAFLRMQPTRVAFMRQTAWNMSPVPKNEHAAHGISHRLRQLKKMPAELIPLCNVALGAAVFSIIRKFMTDKTLRLKRQGRTP</sequence>
<keyword evidence="1" id="KW-1133">Transmembrane helix</keyword>
<evidence type="ECO:0000256" key="1">
    <source>
        <dbReference type="SAM" id="Phobius"/>
    </source>
</evidence>
<comment type="caution">
    <text evidence="2">The sequence shown here is derived from an EMBL/GenBank/DDBJ whole genome shotgun (WGS) entry which is preliminary data.</text>
</comment>
<organism evidence="2 3">
    <name type="scientific">Polyplosphaeria fusca</name>
    <dbReference type="NCBI Taxonomy" id="682080"/>
    <lineage>
        <taxon>Eukaryota</taxon>
        <taxon>Fungi</taxon>
        <taxon>Dikarya</taxon>
        <taxon>Ascomycota</taxon>
        <taxon>Pezizomycotina</taxon>
        <taxon>Dothideomycetes</taxon>
        <taxon>Pleosporomycetidae</taxon>
        <taxon>Pleosporales</taxon>
        <taxon>Tetraplosphaeriaceae</taxon>
        <taxon>Polyplosphaeria</taxon>
    </lineage>
</organism>
<dbReference type="AlphaFoldDB" id="A0A9P4RAD1"/>
<gene>
    <name evidence="2" type="ORF">EJ04DRAFT_481429</name>
</gene>
<dbReference type="EMBL" id="ML996098">
    <property type="protein sequence ID" value="KAF2741080.1"/>
    <property type="molecule type" value="Genomic_DNA"/>
</dbReference>
<reference evidence="2" key="1">
    <citation type="journal article" date="2020" name="Stud. Mycol.">
        <title>101 Dothideomycetes genomes: a test case for predicting lifestyles and emergence of pathogens.</title>
        <authorList>
            <person name="Haridas S."/>
            <person name="Albert R."/>
            <person name="Binder M."/>
            <person name="Bloem J."/>
            <person name="Labutti K."/>
            <person name="Salamov A."/>
            <person name="Andreopoulos B."/>
            <person name="Baker S."/>
            <person name="Barry K."/>
            <person name="Bills G."/>
            <person name="Bluhm B."/>
            <person name="Cannon C."/>
            <person name="Castanera R."/>
            <person name="Culley D."/>
            <person name="Daum C."/>
            <person name="Ezra D."/>
            <person name="Gonzalez J."/>
            <person name="Henrissat B."/>
            <person name="Kuo A."/>
            <person name="Liang C."/>
            <person name="Lipzen A."/>
            <person name="Lutzoni F."/>
            <person name="Magnuson J."/>
            <person name="Mondo S."/>
            <person name="Nolan M."/>
            <person name="Ohm R."/>
            <person name="Pangilinan J."/>
            <person name="Park H.-J."/>
            <person name="Ramirez L."/>
            <person name="Alfaro M."/>
            <person name="Sun H."/>
            <person name="Tritt A."/>
            <person name="Yoshinaga Y."/>
            <person name="Zwiers L.-H."/>
            <person name="Turgeon B."/>
            <person name="Goodwin S."/>
            <person name="Spatafora J."/>
            <person name="Crous P."/>
            <person name="Grigoriev I."/>
        </authorList>
    </citation>
    <scope>NUCLEOTIDE SEQUENCE</scope>
    <source>
        <strain evidence="2">CBS 125425</strain>
    </source>
</reference>
<evidence type="ECO:0000313" key="2">
    <source>
        <dbReference type="EMBL" id="KAF2741080.1"/>
    </source>
</evidence>
<feature type="transmembrane region" description="Helical" evidence="1">
    <location>
        <begin position="74"/>
        <end position="94"/>
    </location>
</feature>
<accession>A0A9P4RAD1</accession>
<dbReference type="Proteomes" id="UP000799444">
    <property type="component" value="Unassembled WGS sequence"/>
</dbReference>
<evidence type="ECO:0000313" key="3">
    <source>
        <dbReference type="Proteomes" id="UP000799444"/>
    </source>
</evidence>
<keyword evidence="1" id="KW-0812">Transmembrane</keyword>
<keyword evidence="3" id="KW-1185">Reference proteome</keyword>
<name>A0A9P4RAD1_9PLEO</name>
<protein>
    <submittedName>
        <fullName evidence="2">Uncharacterized protein</fullName>
    </submittedName>
</protein>
<proteinExistence type="predicted"/>
<dbReference type="OrthoDB" id="202195at2759"/>
<keyword evidence="1" id="KW-0472">Membrane</keyword>